<reference evidence="10 11" key="1">
    <citation type="submission" date="2016-06" db="EMBL/GenBank/DDBJ databases">
        <authorList>
            <person name="Kjaerup R.B."/>
            <person name="Dalgaard T.S."/>
            <person name="Juul-Madsen H.R."/>
        </authorList>
    </citation>
    <scope>NUCLEOTIDE SEQUENCE [LARGE SCALE GENOMIC DNA]</scope>
    <source>
        <strain evidence="10 11">1165133.8</strain>
    </source>
</reference>
<feature type="transmembrane region" description="Helical" evidence="7">
    <location>
        <begin position="256"/>
        <end position="279"/>
    </location>
</feature>
<sequence>MSSNNTMAHRMGRVLETLTRQSGRLSGTPEYGSWLLGRDSESPQRRLRRVKLIASLYIVLANLTSIGVVLVLLSFAFPEPNIYREAPRWVTYGVAPAYAIVALAVGTFWITTRIVTVATRWMIEGRAPNRIDGRNTVLAPFRVALVHVALWDVGAILLAVLYGISNDLFIPIVLFTILICGLTVATNSYLFTEFALRPAAAQVLEAGLTTRRFAPGVMGRTMTVWTMGSGAPLAGLALTALFALLVKDLTETQLGVAVLIISVTAIIFGSLVMWIMSWLTATPVRVVRAALERVEQGDLRGDLVVFDGTELGELQRGFNRMVKGLRERERIRDLFGRHVGREVAAAAERERPKLGGEERYVGVVFVDIIGSTTLVRSRPPVEVVDLLNRFFTIVVEEVDRYHGLVNKFEGDASLAIFGAPIRLDCPEDAALAAARAMAERLDNEMPECRAGIGVAAGQVVAGNVGAKQRFEYTVIGEPVNEAARLCELAKSHPGNLLANAITVRHASESESARWCLGDFVTLRGHEEPSQLAHPC</sequence>
<dbReference type="CDD" id="cd06225">
    <property type="entry name" value="HAMP"/>
    <property type="match status" value="1"/>
</dbReference>
<dbReference type="CDD" id="cd07302">
    <property type="entry name" value="CHD"/>
    <property type="match status" value="1"/>
</dbReference>
<dbReference type="InterPro" id="IPR029787">
    <property type="entry name" value="Nucleotide_cyclase"/>
</dbReference>
<dbReference type="SMART" id="SM00304">
    <property type="entry name" value="HAMP"/>
    <property type="match status" value="1"/>
</dbReference>
<evidence type="ECO:0000313" key="10">
    <source>
        <dbReference type="EMBL" id="OBK26888.1"/>
    </source>
</evidence>
<feature type="domain" description="Guanylate cyclase" evidence="8">
    <location>
        <begin position="362"/>
        <end position="486"/>
    </location>
</feature>
<dbReference type="GO" id="GO:0005886">
    <property type="term" value="C:plasma membrane"/>
    <property type="evidence" value="ECO:0007669"/>
    <property type="project" value="UniProtKB-SubCell"/>
</dbReference>
<comment type="caution">
    <text evidence="10">The sequence shown here is derived from an EMBL/GenBank/DDBJ whole genome shotgun (WGS) entry which is preliminary data.</text>
</comment>
<protein>
    <recommendedName>
        <fullName evidence="12">Adenylate cyclase</fullName>
    </recommendedName>
</protein>
<dbReference type="InterPro" id="IPR050697">
    <property type="entry name" value="Adenylyl/Guanylyl_Cyclase_3/4"/>
</dbReference>
<evidence type="ECO:0000259" key="8">
    <source>
        <dbReference type="PROSITE" id="PS50125"/>
    </source>
</evidence>
<dbReference type="RefSeq" id="WP_065144296.1">
    <property type="nucleotide sequence ID" value="NZ_LZLS01000104.1"/>
</dbReference>
<evidence type="ECO:0000256" key="5">
    <source>
        <dbReference type="ARBA" id="ARBA00022989"/>
    </source>
</evidence>
<keyword evidence="6 7" id="KW-0472">Membrane</keyword>
<accession>A0A1A3NY01</accession>
<keyword evidence="3" id="KW-1003">Cell membrane</keyword>
<dbReference type="Pfam" id="PF00211">
    <property type="entry name" value="Guanylate_cyc"/>
    <property type="match status" value="1"/>
</dbReference>
<gene>
    <name evidence="10" type="ORF">A5634_24060</name>
</gene>
<dbReference type="PROSITE" id="PS50885">
    <property type="entry name" value="HAMP"/>
    <property type="match status" value="1"/>
</dbReference>
<organism evidence="10 11">
    <name type="scientific">Mycobacterium asiaticum</name>
    <dbReference type="NCBI Taxonomy" id="1790"/>
    <lineage>
        <taxon>Bacteria</taxon>
        <taxon>Bacillati</taxon>
        <taxon>Actinomycetota</taxon>
        <taxon>Actinomycetes</taxon>
        <taxon>Mycobacteriales</taxon>
        <taxon>Mycobacteriaceae</taxon>
        <taxon>Mycobacterium</taxon>
    </lineage>
</organism>
<dbReference type="PANTHER" id="PTHR43081">
    <property type="entry name" value="ADENYLATE CYCLASE, TERMINAL-DIFFERENTIATION SPECIFIC-RELATED"/>
    <property type="match status" value="1"/>
</dbReference>
<dbReference type="Gene3D" id="6.10.340.10">
    <property type="match status" value="1"/>
</dbReference>
<evidence type="ECO:0000256" key="1">
    <source>
        <dbReference type="ARBA" id="ARBA00004651"/>
    </source>
</evidence>
<dbReference type="EMBL" id="LZLS01000104">
    <property type="protein sequence ID" value="OBK26888.1"/>
    <property type="molecule type" value="Genomic_DNA"/>
</dbReference>
<comment type="subcellular location">
    <subcellularLocation>
        <location evidence="1">Cell membrane</location>
        <topology evidence="1">Multi-pass membrane protein</topology>
    </subcellularLocation>
</comment>
<evidence type="ECO:0000256" key="7">
    <source>
        <dbReference type="SAM" id="Phobius"/>
    </source>
</evidence>
<dbReference type="GO" id="GO:0004016">
    <property type="term" value="F:adenylate cyclase activity"/>
    <property type="evidence" value="ECO:0007669"/>
    <property type="project" value="UniProtKB-ARBA"/>
</dbReference>
<dbReference type="GO" id="GO:0035556">
    <property type="term" value="P:intracellular signal transduction"/>
    <property type="evidence" value="ECO:0007669"/>
    <property type="project" value="InterPro"/>
</dbReference>
<dbReference type="Proteomes" id="UP000093928">
    <property type="component" value="Unassembled WGS sequence"/>
</dbReference>
<dbReference type="SUPFAM" id="SSF55073">
    <property type="entry name" value="Nucleotide cyclase"/>
    <property type="match status" value="1"/>
</dbReference>
<dbReference type="Gene3D" id="3.30.70.1230">
    <property type="entry name" value="Nucleotide cyclase"/>
    <property type="match status" value="1"/>
</dbReference>
<feature type="transmembrane region" description="Helical" evidence="7">
    <location>
        <begin position="52"/>
        <end position="77"/>
    </location>
</feature>
<dbReference type="InterPro" id="IPR001054">
    <property type="entry name" value="A/G_cyclase"/>
</dbReference>
<evidence type="ECO:0000256" key="6">
    <source>
        <dbReference type="ARBA" id="ARBA00023136"/>
    </source>
</evidence>
<dbReference type="OrthoDB" id="368920at2"/>
<dbReference type="AlphaFoldDB" id="A0A1A3NY01"/>
<keyword evidence="4 7" id="KW-0812">Transmembrane</keyword>
<feature type="transmembrane region" description="Helical" evidence="7">
    <location>
        <begin position="143"/>
        <end position="162"/>
    </location>
</feature>
<comment type="similarity">
    <text evidence="2">Belongs to the adenylyl cyclase class-3 family.</text>
</comment>
<dbReference type="GO" id="GO:0006171">
    <property type="term" value="P:cAMP biosynthetic process"/>
    <property type="evidence" value="ECO:0007669"/>
    <property type="project" value="TreeGrafter"/>
</dbReference>
<feature type="transmembrane region" description="Helical" evidence="7">
    <location>
        <begin position="222"/>
        <end position="244"/>
    </location>
</feature>
<feature type="transmembrane region" description="Helical" evidence="7">
    <location>
        <begin position="168"/>
        <end position="190"/>
    </location>
</feature>
<feature type="domain" description="HAMP" evidence="9">
    <location>
        <begin position="278"/>
        <end position="330"/>
    </location>
</feature>
<evidence type="ECO:0000256" key="2">
    <source>
        <dbReference type="ARBA" id="ARBA00005381"/>
    </source>
</evidence>
<name>A0A1A3NY01_MYCAS</name>
<proteinExistence type="inferred from homology"/>
<dbReference type="SUPFAM" id="SSF158472">
    <property type="entry name" value="HAMP domain-like"/>
    <property type="match status" value="1"/>
</dbReference>
<dbReference type="PANTHER" id="PTHR43081:SF17">
    <property type="entry name" value="BLL5647 PROTEIN"/>
    <property type="match status" value="1"/>
</dbReference>
<feature type="transmembrane region" description="Helical" evidence="7">
    <location>
        <begin position="97"/>
        <end position="123"/>
    </location>
</feature>
<dbReference type="InterPro" id="IPR003660">
    <property type="entry name" value="HAMP_dom"/>
</dbReference>
<evidence type="ECO:0000256" key="4">
    <source>
        <dbReference type="ARBA" id="ARBA00022692"/>
    </source>
</evidence>
<dbReference type="PROSITE" id="PS50125">
    <property type="entry name" value="GUANYLATE_CYCLASE_2"/>
    <property type="match status" value="1"/>
</dbReference>
<keyword evidence="5 7" id="KW-1133">Transmembrane helix</keyword>
<dbReference type="Pfam" id="PF00672">
    <property type="entry name" value="HAMP"/>
    <property type="match status" value="1"/>
</dbReference>
<dbReference type="SMART" id="SM00044">
    <property type="entry name" value="CYCc"/>
    <property type="match status" value="1"/>
</dbReference>
<evidence type="ECO:0000313" key="11">
    <source>
        <dbReference type="Proteomes" id="UP000093928"/>
    </source>
</evidence>
<evidence type="ECO:0000256" key="3">
    <source>
        <dbReference type="ARBA" id="ARBA00022475"/>
    </source>
</evidence>
<evidence type="ECO:0000259" key="9">
    <source>
        <dbReference type="PROSITE" id="PS50885"/>
    </source>
</evidence>
<evidence type="ECO:0008006" key="12">
    <source>
        <dbReference type="Google" id="ProtNLM"/>
    </source>
</evidence>